<evidence type="ECO:0000313" key="1">
    <source>
        <dbReference type="EMBL" id="KAH7995825.1"/>
    </source>
</evidence>
<organism evidence="1 2">
    <name type="scientific">Sphaerodactylus townsendi</name>
    <dbReference type="NCBI Taxonomy" id="933632"/>
    <lineage>
        <taxon>Eukaryota</taxon>
        <taxon>Metazoa</taxon>
        <taxon>Chordata</taxon>
        <taxon>Craniata</taxon>
        <taxon>Vertebrata</taxon>
        <taxon>Euteleostomi</taxon>
        <taxon>Lepidosauria</taxon>
        <taxon>Squamata</taxon>
        <taxon>Bifurcata</taxon>
        <taxon>Gekkota</taxon>
        <taxon>Sphaerodactylidae</taxon>
        <taxon>Sphaerodactylus</taxon>
    </lineage>
</organism>
<dbReference type="Proteomes" id="UP000827872">
    <property type="component" value="Linkage Group LG07"/>
</dbReference>
<proteinExistence type="predicted"/>
<protein>
    <submittedName>
        <fullName evidence="1">Uncharacterized protein</fullName>
    </submittedName>
</protein>
<name>A0ACB8ETV6_9SAUR</name>
<dbReference type="EMBL" id="CM037620">
    <property type="protein sequence ID" value="KAH7995825.1"/>
    <property type="molecule type" value="Genomic_DNA"/>
</dbReference>
<sequence length="177" mass="18915">MKDQEGAAQLGPCGGRRAANRRRRRGGGRPRPPAAGNPRARSWAASRGSTMRITCPVNAAANTEPMWACKRSAPTREAVLGTAEKQPDPPNPINTRHSSERQKPRQQPPFPALLIKSLRDSDHACLLPSERPPGALGKAAATRSHGLAMAIVANTGHGPQVADQKTHAHLGEVFLQI</sequence>
<reference evidence="1" key="1">
    <citation type="submission" date="2021-08" db="EMBL/GenBank/DDBJ databases">
        <title>The first chromosome-level gecko genome reveals the dynamic sex chromosomes of Neotropical dwarf geckos (Sphaerodactylidae: Sphaerodactylus).</title>
        <authorList>
            <person name="Pinto B.J."/>
            <person name="Keating S.E."/>
            <person name="Gamble T."/>
        </authorList>
    </citation>
    <scope>NUCLEOTIDE SEQUENCE</scope>
    <source>
        <strain evidence="1">TG3544</strain>
    </source>
</reference>
<evidence type="ECO:0000313" key="2">
    <source>
        <dbReference type="Proteomes" id="UP000827872"/>
    </source>
</evidence>
<gene>
    <name evidence="1" type="ORF">K3G42_028753</name>
</gene>
<accession>A0ACB8ETV6</accession>
<comment type="caution">
    <text evidence="1">The sequence shown here is derived from an EMBL/GenBank/DDBJ whole genome shotgun (WGS) entry which is preliminary data.</text>
</comment>
<keyword evidence="2" id="KW-1185">Reference proteome</keyword>